<dbReference type="OrthoDB" id="8046383at2759"/>
<name>A0A8X6ISX5_9ARAC</name>
<reference evidence="1" key="1">
    <citation type="submission" date="2020-08" db="EMBL/GenBank/DDBJ databases">
        <title>Multicomponent nature underlies the extraordinary mechanical properties of spider dragline silk.</title>
        <authorList>
            <person name="Kono N."/>
            <person name="Nakamura H."/>
            <person name="Mori M."/>
            <person name="Yoshida Y."/>
            <person name="Ohtoshi R."/>
            <person name="Malay A.D."/>
            <person name="Moran D.A.P."/>
            <person name="Tomita M."/>
            <person name="Numata K."/>
            <person name="Arakawa K."/>
        </authorList>
    </citation>
    <scope>NUCLEOTIDE SEQUENCE</scope>
</reference>
<dbReference type="EMBL" id="BMAV01027296">
    <property type="protein sequence ID" value="GFS57921.1"/>
    <property type="molecule type" value="Genomic_DNA"/>
</dbReference>
<keyword evidence="2" id="KW-1185">Reference proteome</keyword>
<gene>
    <name evidence="1" type="primary">AVEN_153829_1</name>
    <name evidence="1" type="ORF">TNIN_373851</name>
</gene>
<evidence type="ECO:0000313" key="2">
    <source>
        <dbReference type="Proteomes" id="UP000886998"/>
    </source>
</evidence>
<dbReference type="Gene3D" id="2.40.70.10">
    <property type="entry name" value="Acid Proteases"/>
    <property type="match status" value="1"/>
</dbReference>
<organism evidence="1 2">
    <name type="scientific">Trichonephila inaurata madagascariensis</name>
    <dbReference type="NCBI Taxonomy" id="2747483"/>
    <lineage>
        <taxon>Eukaryota</taxon>
        <taxon>Metazoa</taxon>
        <taxon>Ecdysozoa</taxon>
        <taxon>Arthropoda</taxon>
        <taxon>Chelicerata</taxon>
        <taxon>Arachnida</taxon>
        <taxon>Araneae</taxon>
        <taxon>Araneomorphae</taxon>
        <taxon>Entelegynae</taxon>
        <taxon>Araneoidea</taxon>
        <taxon>Nephilidae</taxon>
        <taxon>Trichonephila</taxon>
        <taxon>Trichonephila inaurata</taxon>
    </lineage>
</organism>
<dbReference type="InterPro" id="IPR021109">
    <property type="entry name" value="Peptidase_aspartic_dom_sf"/>
</dbReference>
<dbReference type="InterPro" id="IPR008042">
    <property type="entry name" value="Retrotrans_Pao"/>
</dbReference>
<dbReference type="SUPFAM" id="SSF56672">
    <property type="entry name" value="DNA/RNA polymerases"/>
    <property type="match status" value="1"/>
</dbReference>
<dbReference type="Pfam" id="PF13650">
    <property type="entry name" value="Asp_protease_2"/>
    <property type="match status" value="1"/>
</dbReference>
<dbReference type="InterPro" id="IPR043502">
    <property type="entry name" value="DNA/RNA_pol_sf"/>
</dbReference>
<dbReference type="Proteomes" id="UP000886998">
    <property type="component" value="Unassembled WGS sequence"/>
</dbReference>
<dbReference type="GO" id="GO:0003676">
    <property type="term" value="F:nucleic acid binding"/>
    <property type="evidence" value="ECO:0007669"/>
    <property type="project" value="InterPro"/>
</dbReference>
<protein>
    <submittedName>
        <fullName evidence="1">Integrase catalytic domain-containing protein</fullName>
    </submittedName>
</protein>
<dbReference type="PANTHER" id="PTHR47331:SF5">
    <property type="entry name" value="RIBONUCLEASE H"/>
    <property type="match status" value="1"/>
</dbReference>
<dbReference type="PANTHER" id="PTHR47331">
    <property type="entry name" value="PHD-TYPE DOMAIN-CONTAINING PROTEIN"/>
    <property type="match status" value="1"/>
</dbReference>
<dbReference type="InterPro" id="IPR036397">
    <property type="entry name" value="RNaseH_sf"/>
</dbReference>
<dbReference type="CDD" id="cd00303">
    <property type="entry name" value="retropepsin_like"/>
    <property type="match status" value="1"/>
</dbReference>
<dbReference type="Gene3D" id="3.30.420.10">
    <property type="entry name" value="Ribonuclease H-like superfamily/Ribonuclease H"/>
    <property type="match status" value="1"/>
</dbReference>
<dbReference type="GO" id="GO:0071897">
    <property type="term" value="P:DNA biosynthetic process"/>
    <property type="evidence" value="ECO:0007669"/>
    <property type="project" value="UniProtKB-ARBA"/>
</dbReference>
<dbReference type="AlphaFoldDB" id="A0A8X6ISX5"/>
<proteinExistence type="predicted"/>
<sequence length="809" mass="92303">MFKGAKKEDLRQIAFELGETVTDNMTVVELTNVIKSNETFVNEPEFVKDIANTIISERKLEKESELELERIKFERTKAELELARIQAESKIEIENEPEKTESLDSLIKNVRTLTVKVPSKPEGVFLSETKSPKCVLLCNENHPLYKCPKYKKLSVNDRVELVKTKKFCFNCLLRNHKSSACKSKYSCGMCQRRHHVTLHFRPADKQSGLIDDSGAEKSSVLSPTAAEFHTSAREEVNHELVNHQFAATGYNNSDNKTVLLSTCICYVTDGSGNVYPIRALMDVGASSNFMSQGLADRLRLKKEKTNISVSGLNNFSLTVKYRVNATITNEERDFKLNLDFLVVPQITSFTPSKPIMCHVPELQFWDLESIGIKDDGVNDEDKALENFNKTVCVKKDKDRDAVRFADADGNIKVYKFNRVLFGVKSSPYLLSATIKNHIAKYRQEFPAAVEVLENCFYVDDLISGEESAESAFEVSLRAKKVMKNANMNLRKWISNDAILMKKWSEEDFDLLHPEDLESKFHRVLGLSWDPRGDYISLDVNSLLEFIQHKKNTKRFLLMAAGRIFDPLGLITPFTIRFKCLFQEIWQKKLAWDEELPPDISEAWEKWCAEIPQITNSRVPRYVLQFSEIEEVSVEIHAFSDASAKAYGAVVYMKTQIGDRVSVNFVASKTRVAPLKKISLPRMELMGALLAARIVQEVKKVSDRKRQTTCYFWTDSKVALYWIQSSPNKWKSFVSNRVKEIQTLTNHASWHHCPGKDNPADLLSRGGGGCWRLRASEGERVIAHARKGKEKENHYAEGADQEWRVKINES</sequence>
<dbReference type="Pfam" id="PF05380">
    <property type="entry name" value="Peptidase_A17"/>
    <property type="match status" value="1"/>
</dbReference>
<evidence type="ECO:0000313" key="1">
    <source>
        <dbReference type="EMBL" id="GFS57921.1"/>
    </source>
</evidence>
<comment type="caution">
    <text evidence="1">The sequence shown here is derived from an EMBL/GenBank/DDBJ whole genome shotgun (WGS) entry which is preliminary data.</text>
</comment>
<accession>A0A8X6ISX5</accession>